<accession>A0AAN9P7R2</accession>
<evidence type="ECO:0000256" key="1">
    <source>
        <dbReference type="SAM" id="MobiDB-lite"/>
    </source>
</evidence>
<feature type="region of interest" description="Disordered" evidence="1">
    <location>
        <begin position="1"/>
        <end position="28"/>
    </location>
</feature>
<proteinExistence type="predicted"/>
<reference evidence="2 3" key="1">
    <citation type="submission" date="2024-01" db="EMBL/GenBank/DDBJ databases">
        <title>The genomes of 5 underutilized Papilionoideae crops provide insights into root nodulation and disease resistanc.</title>
        <authorList>
            <person name="Yuan L."/>
        </authorList>
    </citation>
    <scope>NUCLEOTIDE SEQUENCE [LARGE SCALE GENOMIC DNA]</scope>
    <source>
        <strain evidence="2">ZHUSHIDOU_FW_LH</strain>
        <tissue evidence="2">Leaf</tissue>
    </source>
</reference>
<sequence length="152" mass="16921">MARKKGRPPKSPSTHLSTPTNIPKNLDLDNLDDEDLEEIDDLSPKKAASILKKLDALRAKIKGKAFSDADNEDRPSEDLPGSPANNGKEEVVRKASAWDTFDNTKLRHAGEKLNYVKPGIKDGVAVGKIIATDIESEEKYWQQAIVWWTWLG</sequence>
<dbReference type="EMBL" id="JAYWIO010000001">
    <property type="protein sequence ID" value="KAK7288603.1"/>
    <property type="molecule type" value="Genomic_DNA"/>
</dbReference>
<keyword evidence="3" id="KW-1185">Reference proteome</keyword>
<protein>
    <submittedName>
        <fullName evidence="2">Uncharacterized protein</fullName>
    </submittedName>
</protein>
<feature type="region of interest" description="Disordered" evidence="1">
    <location>
        <begin position="64"/>
        <end position="92"/>
    </location>
</feature>
<organism evidence="2 3">
    <name type="scientific">Crotalaria pallida</name>
    <name type="common">Smooth rattlebox</name>
    <name type="synonym">Crotalaria striata</name>
    <dbReference type="NCBI Taxonomy" id="3830"/>
    <lineage>
        <taxon>Eukaryota</taxon>
        <taxon>Viridiplantae</taxon>
        <taxon>Streptophyta</taxon>
        <taxon>Embryophyta</taxon>
        <taxon>Tracheophyta</taxon>
        <taxon>Spermatophyta</taxon>
        <taxon>Magnoliopsida</taxon>
        <taxon>eudicotyledons</taxon>
        <taxon>Gunneridae</taxon>
        <taxon>Pentapetalae</taxon>
        <taxon>rosids</taxon>
        <taxon>fabids</taxon>
        <taxon>Fabales</taxon>
        <taxon>Fabaceae</taxon>
        <taxon>Papilionoideae</taxon>
        <taxon>50 kb inversion clade</taxon>
        <taxon>genistoids sensu lato</taxon>
        <taxon>core genistoids</taxon>
        <taxon>Crotalarieae</taxon>
        <taxon>Crotalaria</taxon>
    </lineage>
</organism>
<dbReference type="Proteomes" id="UP001372338">
    <property type="component" value="Unassembled WGS sequence"/>
</dbReference>
<comment type="caution">
    <text evidence="2">The sequence shown here is derived from an EMBL/GenBank/DDBJ whole genome shotgun (WGS) entry which is preliminary data.</text>
</comment>
<gene>
    <name evidence="2" type="ORF">RIF29_02069</name>
</gene>
<evidence type="ECO:0000313" key="2">
    <source>
        <dbReference type="EMBL" id="KAK7288603.1"/>
    </source>
</evidence>
<feature type="compositionally biased region" description="Polar residues" evidence="1">
    <location>
        <begin position="12"/>
        <end position="23"/>
    </location>
</feature>
<name>A0AAN9P7R2_CROPI</name>
<dbReference type="AlphaFoldDB" id="A0AAN9P7R2"/>
<evidence type="ECO:0000313" key="3">
    <source>
        <dbReference type="Proteomes" id="UP001372338"/>
    </source>
</evidence>